<keyword evidence="9" id="KW-1185">Reference proteome</keyword>
<dbReference type="GO" id="GO:0046982">
    <property type="term" value="F:protein heterodimerization activity"/>
    <property type="evidence" value="ECO:0007669"/>
    <property type="project" value="InterPro"/>
</dbReference>
<evidence type="ECO:0000313" key="8">
    <source>
        <dbReference type="EMBL" id="CAI9110217.1"/>
    </source>
</evidence>
<feature type="region of interest" description="Disordered" evidence="7">
    <location>
        <begin position="133"/>
        <end position="210"/>
    </location>
</feature>
<evidence type="ECO:0000256" key="2">
    <source>
        <dbReference type="ARBA" id="ARBA00004286"/>
    </source>
</evidence>
<evidence type="ECO:0000256" key="6">
    <source>
        <dbReference type="RuleBase" id="RU003767"/>
    </source>
</evidence>
<accession>A0AAV1DQU9</accession>
<feature type="compositionally biased region" description="Gly residues" evidence="7">
    <location>
        <begin position="169"/>
        <end position="184"/>
    </location>
</feature>
<evidence type="ECO:0000256" key="1">
    <source>
        <dbReference type="ARBA" id="ARBA00004123"/>
    </source>
</evidence>
<keyword evidence="6" id="KW-0544">Nucleosome core</keyword>
<dbReference type="GO" id="GO:0030527">
    <property type="term" value="F:structural constituent of chromatin"/>
    <property type="evidence" value="ECO:0007669"/>
    <property type="project" value="InterPro"/>
</dbReference>
<dbReference type="InterPro" id="IPR002119">
    <property type="entry name" value="Histone_H2A"/>
</dbReference>
<reference evidence="8" key="1">
    <citation type="submission" date="2023-03" db="EMBL/GenBank/DDBJ databases">
        <authorList>
            <person name="Julca I."/>
        </authorList>
    </citation>
    <scope>NUCLEOTIDE SEQUENCE</scope>
</reference>
<evidence type="ECO:0000256" key="3">
    <source>
        <dbReference type="ARBA" id="ARBA00010691"/>
    </source>
</evidence>
<evidence type="ECO:0000256" key="7">
    <source>
        <dbReference type="SAM" id="MobiDB-lite"/>
    </source>
</evidence>
<protein>
    <recommendedName>
        <fullName evidence="6">Histone H2A</fullName>
    </recommendedName>
</protein>
<evidence type="ECO:0000313" key="9">
    <source>
        <dbReference type="Proteomes" id="UP001161247"/>
    </source>
</evidence>
<dbReference type="InterPro" id="IPR032458">
    <property type="entry name" value="Histone_H2A_CS"/>
</dbReference>
<dbReference type="GO" id="GO:0003677">
    <property type="term" value="F:DNA binding"/>
    <property type="evidence" value="ECO:0007669"/>
    <property type="project" value="UniProtKB-KW"/>
</dbReference>
<dbReference type="PROSITE" id="PS00046">
    <property type="entry name" value="HISTONE_H2A"/>
    <property type="match status" value="1"/>
</dbReference>
<comment type="subunit">
    <text evidence="6">The nucleosome is a histone octamer containing two molecules each of H2A, H2B, H3 and H4 assembled in one H3-H4 heterotetramer and two H2A-H2B heterodimers. The octamer wraps approximately 147 bp of DNA.</text>
</comment>
<dbReference type="SMART" id="SM00414">
    <property type="entry name" value="H2A"/>
    <property type="match status" value="1"/>
</dbReference>
<dbReference type="InterPro" id="IPR009072">
    <property type="entry name" value="Histone-fold"/>
</dbReference>
<keyword evidence="5 6" id="KW-0539">Nucleus</keyword>
<dbReference type="SUPFAM" id="SSF47113">
    <property type="entry name" value="Histone-fold"/>
    <property type="match status" value="1"/>
</dbReference>
<keyword evidence="6" id="KW-0238">DNA-binding</keyword>
<dbReference type="Proteomes" id="UP001161247">
    <property type="component" value="Chromosome 6"/>
</dbReference>
<dbReference type="EMBL" id="OX459123">
    <property type="protein sequence ID" value="CAI9110217.1"/>
    <property type="molecule type" value="Genomic_DNA"/>
</dbReference>
<dbReference type="PANTHER" id="PTHR23430">
    <property type="entry name" value="HISTONE H2A"/>
    <property type="match status" value="1"/>
</dbReference>
<evidence type="ECO:0000256" key="5">
    <source>
        <dbReference type="ARBA" id="ARBA00023242"/>
    </source>
</evidence>
<dbReference type="GO" id="GO:0005634">
    <property type="term" value="C:nucleus"/>
    <property type="evidence" value="ECO:0007669"/>
    <property type="project" value="UniProtKB-SubCell"/>
</dbReference>
<keyword evidence="4 6" id="KW-0158">Chromosome</keyword>
<feature type="region of interest" description="Disordered" evidence="7">
    <location>
        <begin position="1"/>
        <end position="35"/>
    </location>
</feature>
<sequence length="230" mass="24917">MARKRGENEGNGGRKKSGQSPKAKRMRMRRSSKSRRAGLVFPVRNIHLRLKRSTGAAVGSIAPVWVAGVMESMARRVLTRAGDATKLDRRPLINTGDIMYAFETDEDLERLFQDIDIPPMHGPEAIYEFQAWENSDEEEDESDDEEEEEEDEDEDEDDGNSGEDNGPSNGNGGGRSGGGNGGAAGDQMPKELPHWGVRKGRSSGGVGGNVIQPTAVYAAFGKLSLTAVVN</sequence>
<dbReference type="Gene3D" id="1.10.20.10">
    <property type="entry name" value="Histone, subunit A"/>
    <property type="match status" value="1"/>
</dbReference>
<name>A0AAV1DQU9_OLDCO</name>
<dbReference type="PRINTS" id="PR00620">
    <property type="entry name" value="HISTONEH2A"/>
</dbReference>
<evidence type="ECO:0000256" key="4">
    <source>
        <dbReference type="ARBA" id="ARBA00022454"/>
    </source>
</evidence>
<comment type="subcellular location">
    <subcellularLocation>
        <location evidence="2">Chromosome</location>
    </subcellularLocation>
    <subcellularLocation>
        <location evidence="1 6">Nucleus</location>
    </subcellularLocation>
</comment>
<dbReference type="GO" id="GO:0000786">
    <property type="term" value="C:nucleosome"/>
    <property type="evidence" value="ECO:0007669"/>
    <property type="project" value="UniProtKB-KW"/>
</dbReference>
<gene>
    <name evidence="8" type="ORF">OLC1_LOCUS17922</name>
</gene>
<organism evidence="8 9">
    <name type="scientific">Oldenlandia corymbosa var. corymbosa</name>
    <dbReference type="NCBI Taxonomy" id="529605"/>
    <lineage>
        <taxon>Eukaryota</taxon>
        <taxon>Viridiplantae</taxon>
        <taxon>Streptophyta</taxon>
        <taxon>Embryophyta</taxon>
        <taxon>Tracheophyta</taxon>
        <taxon>Spermatophyta</taxon>
        <taxon>Magnoliopsida</taxon>
        <taxon>eudicotyledons</taxon>
        <taxon>Gunneridae</taxon>
        <taxon>Pentapetalae</taxon>
        <taxon>asterids</taxon>
        <taxon>lamiids</taxon>
        <taxon>Gentianales</taxon>
        <taxon>Rubiaceae</taxon>
        <taxon>Rubioideae</taxon>
        <taxon>Spermacoceae</taxon>
        <taxon>Hedyotis-Oldenlandia complex</taxon>
        <taxon>Oldenlandia</taxon>
    </lineage>
</organism>
<proteinExistence type="inferred from homology"/>
<feature type="compositionally biased region" description="Acidic residues" evidence="7">
    <location>
        <begin position="134"/>
        <end position="161"/>
    </location>
</feature>
<feature type="compositionally biased region" description="Basic residues" evidence="7">
    <location>
        <begin position="13"/>
        <end position="35"/>
    </location>
</feature>
<comment type="similarity">
    <text evidence="3 6">Belongs to the histone H2A family.</text>
</comment>
<dbReference type="AlphaFoldDB" id="A0AAV1DQU9"/>